<gene>
    <name evidence="1" type="ORF">AB0I59_22800</name>
</gene>
<comment type="caution">
    <text evidence="1">The sequence shown here is derived from an EMBL/GenBank/DDBJ whole genome shotgun (WGS) entry which is preliminary data.</text>
</comment>
<sequence>MKLSTGSPDMSSRFDLSEAESDFFAKHLSYDRCYAVTHLTHWLVTALCGDSDRNALVREFAEGGNPENLPEPASAIIRRHAPIAVVMNRFYRKLQTESRTTLYPVDEIKKVWPAAEGDRRR</sequence>
<evidence type="ECO:0000313" key="1">
    <source>
        <dbReference type="EMBL" id="MEV0971460.1"/>
    </source>
</evidence>
<name>A0ABV3GII4_MICGL</name>
<evidence type="ECO:0000313" key="2">
    <source>
        <dbReference type="Proteomes" id="UP001551675"/>
    </source>
</evidence>
<organism evidence="1 2">
    <name type="scientific">Microtetraspora glauca</name>
    <dbReference type="NCBI Taxonomy" id="1996"/>
    <lineage>
        <taxon>Bacteria</taxon>
        <taxon>Bacillati</taxon>
        <taxon>Actinomycetota</taxon>
        <taxon>Actinomycetes</taxon>
        <taxon>Streptosporangiales</taxon>
        <taxon>Streptosporangiaceae</taxon>
        <taxon>Microtetraspora</taxon>
    </lineage>
</organism>
<dbReference type="Proteomes" id="UP001551675">
    <property type="component" value="Unassembled WGS sequence"/>
</dbReference>
<protein>
    <submittedName>
        <fullName evidence="1">Uncharacterized protein</fullName>
    </submittedName>
</protein>
<accession>A0ABV3GII4</accession>
<reference evidence="1 2" key="1">
    <citation type="submission" date="2024-06" db="EMBL/GenBank/DDBJ databases">
        <title>The Natural Products Discovery Center: Release of the First 8490 Sequenced Strains for Exploring Actinobacteria Biosynthetic Diversity.</title>
        <authorList>
            <person name="Kalkreuter E."/>
            <person name="Kautsar S.A."/>
            <person name="Yang D."/>
            <person name="Bader C.D."/>
            <person name="Teijaro C.N."/>
            <person name="Fluegel L."/>
            <person name="Davis C.M."/>
            <person name="Simpson J.R."/>
            <person name="Lauterbach L."/>
            <person name="Steele A.D."/>
            <person name="Gui C."/>
            <person name="Meng S."/>
            <person name="Li G."/>
            <person name="Viehrig K."/>
            <person name="Ye F."/>
            <person name="Su P."/>
            <person name="Kiefer A.F."/>
            <person name="Nichols A."/>
            <person name="Cepeda A.J."/>
            <person name="Yan W."/>
            <person name="Fan B."/>
            <person name="Jiang Y."/>
            <person name="Adhikari A."/>
            <person name="Zheng C.-J."/>
            <person name="Schuster L."/>
            <person name="Cowan T.M."/>
            <person name="Smanski M.J."/>
            <person name="Chevrette M.G."/>
            <person name="De Carvalho L.P.S."/>
            <person name="Shen B."/>
        </authorList>
    </citation>
    <scope>NUCLEOTIDE SEQUENCE [LARGE SCALE GENOMIC DNA]</scope>
    <source>
        <strain evidence="1 2">NPDC050100</strain>
    </source>
</reference>
<keyword evidence="2" id="KW-1185">Reference proteome</keyword>
<dbReference type="EMBL" id="JBFALK010000012">
    <property type="protein sequence ID" value="MEV0971460.1"/>
    <property type="molecule type" value="Genomic_DNA"/>
</dbReference>
<dbReference type="RefSeq" id="WP_358135780.1">
    <property type="nucleotide sequence ID" value="NZ_JBFALK010000012.1"/>
</dbReference>
<proteinExistence type="predicted"/>